<dbReference type="InterPro" id="IPR050559">
    <property type="entry name" value="P-Pant_transferase_sf"/>
</dbReference>
<keyword evidence="2 5" id="KW-0808">Transferase</keyword>
<dbReference type="PANTHER" id="PTHR12215:SF10">
    <property type="entry name" value="L-AMINOADIPATE-SEMIALDEHYDE DEHYDROGENASE-PHOSPHOPANTETHEINYL TRANSFERASE"/>
    <property type="match status" value="1"/>
</dbReference>
<dbReference type="SUPFAM" id="SSF56214">
    <property type="entry name" value="4'-phosphopantetheinyl transferase"/>
    <property type="match status" value="2"/>
</dbReference>
<feature type="domain" description="4'-phosphopantetheinyl transferase" evidence="4">
    <location>
        <begin position="133"/>
        <end position="193"/>
    </location>
</feature>
<dbReference type="PANTHER" id="PTHR12215">
    <property type="entry name" value="PHOSPHOPANTETHEINE TRANSFERASE"/>
    <property type="match status" value="1"/>
</dbReference>
<organism evidence="5 6">
    <name type="scientific">Streptomyces olivaceiscleroticus</name>
    <dbReference type="NCBI Taxonomy" id="68245"/>
    <lineage>
        <taxon>Bacteria</taxon>
        <taxon>Bacillati</taxon>
        <taxon>Actinomycetota</taxon>
        <taxon>Actinomycetes</taxon>
        <taxon>Kitasatosporales</taxon>
        <taxon>Streptomycetaceae</taxon>
        <taxon>Streptomyces</taxon>
    </lineage>
</organism>
<dbReference type="GO" id="GO:0016740">
    <property type="term" value="F:transferase activity"/>
    <property type="evidence" value="ECO:0007669"/>
    <property type="project" value="UniProtKB-KW"/>
</dbReference>
<protein>
    <submittedName>
        <fullName evidence="5">4'-phosphopantetheinyl transferase superfamily protein</fullName>
    </submittedName>
</protein>
<evidence type="ECO:0000259" key="4">
    <source>
        <dbReference type="Pfam" id="PF01648"/>
    </source>
</evidence>
<evidence type="ECO:0000313" key="5">
    <source>
        <dbReference type="EMBL" id="GAA0462262.1"/>
    </source>
</evidence>
<dbReference type="InterPro" id="IPR008278">
    <property type="entry name" value="4-PPantetheinyl_Trfase_dom"/>
</dbReference>
<reference evidence="6" key="1">
    <citation type="journal article" date="2019" name="Int. J. Syst. Evol. Microbiol.">
        <title>The Global Catalogue of Microorganisms (GCM) 10K type strain sequencing project: providing services to taxonomists for standard genome sequencing and annotation.</title>
        <authorList>
            <consortium name="The Broad Institute Genomics Platform"/>
            <consortium name="The Broad Institute Genome Sequencing Center for Infectious Disease"/>
            <person name="Wu L."/>
            <person name="Ma J."/>
        </authorList>
    </citation>
    <scope>NUCLEOTIDE SEQUENCE [LARGE SCALE GENOMIC DNA]</scope>
    <source>
        <strain evidence="6">JCM 4805</strain>
    </source>
</reference>
<dbReference type="Gene3D" id="3.90.470.20">
    <property type="entry name" value="4'-phosphopantetheinyl transferase domain"/>
    <property type="match status" value="1"/>
</dbReference>
<comment type="similarity">
    <text evidence="1">Belongs to the P-Pant transferase superfamily. Gsp/Sfp/HetI/AcpT family.</text>
</comment>
<feature type="region of interest" description="Disordered" evidence="3">
    <location>
        <begin position="1"/>
        <end position="24"/>
    </location>
</feature>
<accession>A0ABP3JRN5</accession>
<gene>
    <name evidence="5" type="ORF">GCM10010361_27620</name>
</gene>
<evidence type="ECO:0000256" key="2">
    <source>
        <dbReference type="ARBA" id="ARBA00022679"/>
    </source>
</evidence>
<comment type="caution">
    <text evidence="5">The sequence shown here is derived from an EMBL/GenBank/DDBJ whole genome shotgun (WGS) entry which is preliminary data.</text>
</comment>
<evidence type="ECO:0000256" key="3">
    <source>
        <dbReference type="SAM" id="MobiDB-lite"/>
    </source>
</evidence>
<name>A0ABP3JRN5_9ACTN</name>
<evidence type="ECO:0000256" key="1">
    <source>
        <dbReference type="ARBA" id="ARBA00010990"/>
    </source>
</evidence>
<dbReference type="InterPro" id="IPR037143">
    <property type="entry name" value="4-PPantetheinyl_Trfase_dom_sf"/>
</dbReference>
<dbReference type="Proteomes" id="UP001500909">
    <property type="component" value="Unassembled WGS sequence"/>
</dbReference>
<dbReference type="RefSeq" id="WP_346095238.1">
    <property type="nucleotide sequence ID" value="NZ_BAAABY010000023.1"/>
</dbReference>
<proteinExistence type="inferred from homology"/>
<sequence>MTPTTAVRPWPDPGPPPRPRDLVSGPRLWLVRAPGPDATPDESVLDEEERCRAAALRRPADRALYVAAHVALREVLGGCLGVPAARIALTRLPCPGCGGPHGRPALAGPAGEAVHFSLSHTGGLALLALAARPVGVDVERVPDIGLVRDAAGALHPTEQAELAELAGDSRAAAFARCWTRKEAYLKAIGEGLSGGGLSGAHLGTGPEPAGLPGWQLCDVEVPPGYAAACALPAPERMPVQPDAAESRSARPAANSVRQHR</sequence>
<dbReference type="EMBL" id="BAAABY010000023">
    <property type="protein sequence ID" value="GAA0462262.1"/>
    <property type="molecule type" value="Genomic_DNA"/>
</dbReference>
<keyword evidence="6" id="KW-1185">Reference proteome</keyword>
<evidence type="ECO:0000313" key="6">
    <source>
        <dbReference type="Proteomes" id="UP001500909"/>
    </source>
</evidence>
<dbReference type="Pfam" id="PF01648">
    <property type="entry name" value="ACPS"/>
    <property type="match status" value="1"/>
</dbReference>
<feature type="region of interest" description="Disordered" evidence="3">
    <location>
        <begin position="238"/>
        <end position="260"/>
    </location>
</feature>